<feature type="compositionally biased region" description="Basic and acidic residues" evidence="3">
    <location>
        <begin position="90"/>
        <end position="106"/>
    </location>
</feature>
<dbReference type="HOGENOM" id="CLU_027031_0_0_1"/>
<dbReference type="Gene3D" id="2.120.10.80">
    <property type="entry name" value="Kelch-type beta propeller"/>
    <property type="match status" value="3"/>
</dbReference>
<dbReference type="KEGG" id="smo:SELMODRAFT_432007"/>
<proteinExistence type="predicted"/>
<dbReference type="OMA" id="HEDSHER"/>
<reference evidence="4 5" key="1">
    <citation type="journal article" date="2011" name="Science">
        <title>The Selaginella genome identifies genetic changes associated with the evolution of vascular plants.</title>
        <authorList>
            <person name="Banks J.A."/>
            <person name="Nishiyama T."/>
            <person name="Hasebe M."/>
            <person name="Bowman J.L."/>
            <person name="Gribskov M."/>
            <person name="dePamphilis C."/>
            <person name="Albert V.A."/>
            <person name="Aono N."/>
            <person name="Aoyama T."/>
            <person name="Ambrose B.A."/>
            <person name="Ashton N.W."/>
            <person name="Axtell M.J."/>
            <person name="Barker E."/>
            <person name="Barker M.S."/>
            <person name="Bennetzen J.L."/>
            <person name="Bonawitz N.D."/>
            <person name="Chapple C."/>
            <person name="Cheng C."/>
            <person name="Correa L.G."/>
            <person name="Dacre M."/>
            <person name="DeBarry J."/>
            <person name="Dreyer I."/>
            <person name="Elias M."/>
            <person name="Engstrom E.M."/>
            <person name="Estelle M."/>
            <person name="Feng L."/>
            <person name="Finet C."/>
            <person name="Floyd S.K."/>
            <person name="Frommer W.B."/>
            <person name="Fujita T."/>
            <person name="Gramzow L."/>
            <person name="Gutensohn M."/>
            <person name="Harholt J."/>
            <person name="Hattori M."/>
            <person name="Heyl A."/>
            <person name="Hirai T."/>
            <person name="Hiwatashi Y."/>
            <person name="Ishikawa M."/>
            <person name="Iwata M."/>
            <person name="Karol K.G."/>
            <person name="Koehler B."/>
            <person name="Kolukisaoglu U."/>
            <person name="Kubo M."/>
            <person name="Kurata T."/>
            <person name="Lalonde S."/>
            <person name="Li K."/>
            <person name="Li Y."/>
            <person name="Litt A."/>
            <person name="Lyons E."/>
            <person name="Manning G."/>
            <person name="Maruyama T."/>
            <person name="Michael T.P."/>
            <person name="Mikami K."/>
            <person name="Miyazaki S."/>
            <person name="Morinaga S."/>
            <person name="Murata T."/>
            <person name="Mueller-Roeber B."/>
            <person name="Nelson D.R."/>
            <person name="Obara M."/>
            <person name="Oguri Y."/>
            <person name="Olmstead R.G."/>
            <person name="Onodera N."/>
            <person name="Petersen B.L."/>
            <person name="Pils B."/>
            <person name="Prigge M."/>
            <person name="Rensing S.A."/>
            <person name="Riano-Pachon D.M."/>
            <person name="Roberts A.W."/>
            <person name="Sato Y."/>
            <person name="Scheller H.V."/>
            <person name="Schulz B."/>
            <person name="Schulz C."/>
            <person name="Shakirov E.V."/>
            <person name="Shibagaki N."/>
            <person name="Shinohara N."/>
            <person name="Shippen D.E."/>
            <person name="Soerensen I."/>
            <person name="Sotooka R."/>
            <person name="Sugimoto N."/>
            <person name="Sugita M."/>
            <person name="Sumikawa N."/>
            <person name="Tanurdzic M."/>
            <person name="Theissen G."/>
            <person name="Ulvskov P."/>
            <person name="Wakazuki S."/>
            <person name="Weng J.K."/>
            <person name="Willats W.W."/>
            <person name="Wipf D."/>
            <person name="Wolf P.G."/>
            <person name="Yang L."/>
            <person name="Zimmer A.D."/>
            <person name="Zhu Q."/>
            <person name="Mitros T."/>
            <person name="Hellsten U."/>
            <person name="Loque D."/>
            <person name="Otillar R."/>
            <person name="Salamov A."/>
            <person name="Schmutz J."/>
            <person name="Shapiro H."/>
            <person name="Lindquist E."/>
            <person name="Lucas S."/>
            <person name="Rokhsar D."/>
            <person name="Grigoriev I.V."/>
        </authorList>
    </citation>
    <scope>NUCLEOTIDE SEQUENCE [LARGE SCALE GENOMIC DNA]</scope>
</reference>
<sequence>MTCILITEEREPVAWTLLKLPGSEQSRLAHRAQRRAPQPRVIDASLPLALLLRPLAIRLHQALGDLSAEEEPLGGDRCGSSPGSATSSESKTEDSRKESEQKEELKCGLGSMKWVRSAEGDFKGAAPSPRSGHTTTRIRKTHVVVFGGLVDKKFLQDLTVLDTENNVWFQPECSGSGSDGVAGPCPRAFHVAIAMDCNLFVFGGRCGRKRLGDFWVLDTDTWQWSELTGFGELPCARDFAAGASVGNGKIVIYGGWDGSKWLSDVFVLDTMSLEWRQLPVVGPSPPPRCGHTATMVEKRLLVFGGRGGGGPVLGDLWALKGLFDEEREPAAWTLLKLPGSAPAPRCGHTTTSGGPQLLVFGGHGTAGWLTRYDIYHNDCIVLDRASVQWKRLSVTNEPPPARAYHSLTQIGSRFLLFGGFDGKSTFGDTWWLVLEDDPISNRVSSPLVATLPDVGSDNNARDEEQLVSPFNILRSRIGLPPAKPAVHESIKTEGALNDLAQAIDPHGRSTLESLREHWRNCDARSIRFKELDILLRDYQWLIATEEKEGKRSGGVEKIKVHRFYHLQTSNQVRIDDIGPLLMEYKQLLDTRV</sequence>
<dbReference type="InterPro" id="IPR052124">
    <property type="entry name" value="Rab9_kelch_effector"/>
</dbReference>
<dbReference type="PANTHER" id="PTHR46647:SF1">
    <property type="entry name" value="RAB9 EFFECTOR PROTEIN WITH KELCH MOTIFS"/>
    <property type="match status" value="1"/>
</dbReference>
<dbReference type="STRING" id="88036.D8TEP1"/>
<name>D8TEP1_SELML</name>
<accession>D8TEP1</accession>
<keyword evidence="2" id="KW-0677">Repeat</keyword>
<dbReference type="AlphaFoldDB" id="D8TEP1"/>
<organism evidence="5">
    <name type="scientific">Selaginella moellendorffii</name>
    <name type="common">Spikemoss</name>
    <dbReference type="NCBI Taxonomy" id="88036"/>
    <lineage>
        <taxon>Eukaryota</taxon>
        <taxon>Viridiplantae</taxon>
        <taxon>Streptophyta</taxon>
        <taxon>Embryophyta</taxon>
        <taxon>Tracheophyta</taxon>
        <taxon>Lycopodiopsida</taxon>
        <taxon>Selaginellales</taxon>
        <taxon>Selaginellaceae</taxon>
        <taxon>Selaginella</taxon>
    </lineage>
</organism>
<dbReference type="InterPro" id="IPR006652">
    <property type="entry name" value="Kelch_1"/>
</dbReference>
<dbReference type="InterPro" id="IPR015915">
    <property type="entry name" value="Kelch-typ_b-propeller"/>
</dbReference>
<dbReference type="SUPFAM" id="SSF117281">
    <property type="entry name" value="Kelch motif"/>
    <property type="match status" value="2"/>
</dbReference>
<keyword evidence="5" id="KW-1185">Reference proteome</keyword>
<dbReference type="EMBL" id="GL377745">
    <property type="protein sequence ID" value="EFJ04885.1"/>
    <property type="molecule type" value="Genomic_DNA"/>
</dbReference>
<dbReference type="Pfam" id="PF24681">
    <property type="entry name" value="Kelch_KLHDC2_KLHL20_DRC7"/>
    <property type="match status" value="1"/>
</dbReference>
<dbReference type="FunCoup" id="D8TEP1">
    <property type="interactions" value="1983"/>
</dbReference>
<dbReference type="Gramene" id="EFJ04885">
    <property type="protein sequence ID" value="EFJ04885"/>
    <property type="gene ID" value="SELMODRAFT_432007"/>
</dbReference>
<evidence type="ECO:0000313" key="4">
    <source>
        <dbReference type="EMBL" id="EFJ04885.1"/>
    </source>
</evidence>
<evidence type="ECO:0000256" key="2">
    <source>
        <dbReference type="ARBA" id="ARBA00022737"/>
    </source>
</evidence>
<evidence type="ECO:0000256" key="3">
    <source>
        <dbReference type="SAM" id="MobiDB-lite"/>
    </source>
</evidence>
<dbReference type="eggNOG" id="KOG0379">
    <property type="taxonomic scope" value="Eukaryota"/>
</dbReference>
<feature type="region of interest" description="Disordered" evidence="3">
    <location>
        <begin position="68"/>
        <end position="106"/>
    </location>
</feature>
<gene>
    <name evidence="4" type="ORF">SELMODRAFT_432007</name>
</gene>
<dbReference type="Proteomes" id="UP000001514">
    <property type="component" value="Unassembled WGS sequence"/>
</dbReference>
<protein>
    <submittedName>
        <fullName evidence="4">Uncharacterized protein</fullName>
    </submittedName>
</protein>
<dbReference type="PANTHER" id="PTHR46647">
    <property type="entry name" value="RAB9 EFFECTOR PROTEIN WITH KELCH MOTIFS"/>
    <property type="match status" value="1"/>
</dbReference>
<dbReference type="InParanoid" id="D8TEP1"/>
<feature type="compositionally biased region" description="Low complexity" evidence="3">
    <location>
        <begin position="80"/>
        <end position="89"/>
    </location>
</feature>
<evidence type="ECO:0000256" key="1">
    <source>
        <dbReference type="ARBA" id="ARBA00022441"/>
    </source>
</evidence>
<keyword evidence="1" id="KW-0880">Kelch repeat</keyword>
<evidence type="ECO:0000313" key="5">
    <source>
        <dbReference type="Proteomes" id="UP000001514"/>
    </source>
</evidence>
<dbReference type="SMART" id="SM00612">
    <property type="entry name" value="Kelch"/>
    <property type="match status" value="2"/>
</dbReference>